<reference evidence="10" key="1">
    <citation type="journal article" date="2014" name="Int. J. Syst. Evol. Microbiol.">
        <title>Complete genome sequence of Corynebacterium casei LMG S-19264T (=DSM 44701T), isolated from a smear-ripened cheese.</title>
        <authorList>
            <consortium name="US DOE Joint Genome Institute (JGI-PGF)"/>
            <person name="Walter F."/>
            <person name="Albersmeier A."/>
            <person name="Kalinowski J."/>
            <person name="Ruckert C."/>
        </authorList>
    </citation>
    <scope>NUCLEOTIDE SEQUENCE</scope>
    <source>
        <strain evidence="10">CGMCC 1.15179</strain>
    </source>
</reference>
<dbReference type="PANTHER" id="PTHR28629:SF4">
    <property type="entry name" value="TRIOKINASE_FMN CYCLASE"/>
    <property type="match status" value="1"/>
</dbReference>
<gene>
    <name evidence="10" type="ORF">GCM10011571_18410</name>
</gene>
<evidence type="ECO:0000256" key="8">
    <source>
        <dbReference type="ARBA" id="ARBA00055771"/>
    </source>
</evidence>
<evidence type="ECO:0000256" key="7">
    <source>
        <dbReference type="ARBA" id="ARBA00046577"/>
    </source>
</evidence>
<dbReference type="GO" id="GO:0047324">
    <property type="term" value="F:phosphoenolpyruvate-glycerone phosphotransferase activity"/>
    <property type="evidence" value="ECO:0007669"/>
    <property type="project" value="UniProtKB-EC"/>
</dbReference>
<dbReference type="Pfam" id="PF02734">
    <property type="entry name" value="Dak2"/>
    <property type="match status" value="1"/>
</dbReference>
<evidence type="ECO:0000256" key="2">
    <source>
        <dbReference type="ARBA" id="ARBA00004745"/>
    </source>
</evidence>
<sequence length="209" mass="22733">MNAIEVKHWFRRYADRILEKKNELTDLDSAVGDGDHGVNLARGWKAIGNEMETFDGGVSDIFLLVSRTLISKVGGASGPLYGTAFLRMSAVLRGKEQIGKDDWPGLLKAGCEGIGQRGRVNGGEKTMYDVWLAVTEAAEKKEPEEATLALRLLEAARKKAEEIIELQATKGRAAYLGERSIGHRDPGAESTVLLFEALHDTVSNPGGRP</sequence>
<dbReference type="InterPro" id="IPR004007">
    <property type="entry name" value="DhaL_dom"/>
</dbReference>
<evidence type="ECO:0000256" key="3">
    <source>
        <dbReference type="ARBA" id="ARBA00012095"/>
    </source>
</evidence>
<dbReference type="RefSeq" id="WP_188647580.1">
    <property type="nucleotide sequence ID" value="NZ_BMHQ01000005.1"/>
</dbReference>
<dbReference type="InterPro" id="IPR050861">
    <property type="entry name" value="Dihydroxyacetone_Kinase"/>
</dbReference>
<evidence type="ECO:0000256" key="5">
    <source>
        <dbReference type="ARBA" id="ARBA00022777"/>
    </source>
</evidence>
<keyword evidence="4" id="KW-0808">Transferase</keyword>
<comment type="caution">
    <text evidence="10">The sequence shown here is derived from an EMBL/GenBank/DDBJ whole genome shotgun (WGS) entry which is preliminary data.</text>
</comment>
<dbReference type="Gene3D" id="1.25.40.340">
    <property type="match status" value="1"/>
</dbReference>
<dbReference type="PROSITE" id="PS51480">
    <property type="entry name" value="DHAL"/>
    <property type="match status" value="1"/>
</dbReference>
<evidence type="ECO:0000313" key="10">
    <source>
        <dbReference type="EMBL" id="GGE17037.1"/>
    </source>
</evidence>
<name>A0A8J2VBY8_9BACL</name>
<feature type="domain" description="DhaL" evidence="9">
    <location>
        <begin position="4"/>
        <end position="200"/>
    </location>
</feature>
<dbReference type="GO" id="GO:0005829">
    <property type="term" value="C:cytosol"/>
    <property type="evidence" value="ECO:0007669"/>
    <property type="project" value="TreeGrafter"/>
</dbReference>
<organism evidence="10 11">
    <name type="scientific">Marinithermofilum abyssi</name>
    <dbReference type="NCBI Taxonomy" id="1571185"/>
    <lineage>
        <taxon>Bacteria</taxon>
        <taxon>Bacillati</taxon>
        <taxon>Bacillota</taxon>
        <taxon>Bacilli</taxon>
        <taxon>Bacillales</taxon>
        <taxon>Thermoactinomycetaceae</taxon>
        <taxon>Marinithermofilum</taxon>
    </lineage>
</organism>
<comment type="function">
    <text evidence="8">ADP-binding subunit of the dihydroxyacetone kinase, which is responsible for the phosphoenolpyruvate (PEP)-dependent phosphorylation of dihydroxyacetone. DhaL-ADP is converted to DhaL-ATP via a phosphoryl group transfer from DhaM and transmits it to dihydroxyacetone binds to DhaK.</text>
</comment>
<dbReference type="Proteomes" id="UP000625210">
    <property type="component" value="Unassembled WGS sequence"/>
</dbReference>
<dbReference type="SMART" id="SM01120">
    <property type="entry name" value="Dak2"/>
    <property type="match status" value="1"/>
</dbReference>
<evidence type="ECO:0000256" key="6">
    <source>
        <dbReference type="ARBA" id="ARBA00022798"/>
    </source>
</evidence>
<dbReference type="InterPro" id="IPR012737">
    <property type="entry name" value="DhaK_L_YcgS"/>
</dbReference>
<dbReference type="EC" id="2.7.1.121" evidence="3"/>
<comment type="catalytic activity">
    <reaction evidence="1">
        <text>dihydroxyacetone + phosphoenolpyruvate = dihydroxyacetone phosphate + pyruvate</text>
        <dbReference type="Rhea" id="RHEA:18381"/>
        <dbReference type="ChEBI" id="CHEBI:15361"/>
        <dbReference type="ChEBI" id="CHEBI:16016"/>
        <dbReference type="ChEBI" id="CHEBI:57642"/>
        <dbReference type="ChEBI" id="CHEBI:58702"/>
        <dbReference type="EC" id="2.7.1.121"/>
    </reaction>
</comment>
<reference evidence="10" key="2">
    <citation type="submission" date="2020-09" db="EMBL/GenBank/DDBJ databases">
        <authorList>
            <person name="Sun Q."/>
            <person name="Zhou Y."/>
        </authorList>
    </citation>
    <scope>NUCLEOTIDE SEQUENCE</scope>
    <source>
        <strain evidence="10">CGMCC 1.15179</strain>
    </source>
</reference>
<dbReference type="FunFam" id="1.25.40.340:FF:000002">
    <property type="entry name" value="Dihydroxyacetone kinase, L subunit"/>
    <property type="match status" value="1"/>
</dbReference>
<comment type="pathway">
    <text evidence="2">Polyol metabolism; glycerol degradation.</text>
</comment>
<dbReference type="SUPFAM" id="SSF101473">
    <property type="entry name" value="DhaL-like"/>
    <property type="match status" value="1"/>
</dbReference>
<dbReference type="GO" id="GO:0019563">
    <property type="term" value="P:glycerol catabolic process"/>
    <property type="evidence" value="ECO:0007669"/>
    <property type="project" value="TreeGrafter"/>
</dbReference>
<keyword evidence="5 10" id="KW-0418">Kinase</keyword>
<accession>A0A8J2VBY8</accession>
<comment type="subunit">
    <text evidence="7">Homodimer. The dihydroxyacetone kinase complex is composed of a homodimer of DhaM, a homodimer of DhaK and the subunit DhaL.</text>
</comment>
<evidence type="ECO:0000256" key="1">
    <source>
        <dbReference type="ARBA" id="ARBA00001113"/>
    </source>
</evidence>
<dbReference type="GO" id="GO:0004371">
    <property type="term" value="F:glycerone kinase activity"/>
    <property type="evidence" value="ECO:0007669"/>
    <property type="project" value="InterPro"/>
</dbReference>
<evidence type="ECO:0000256" key="4">
    <source>
        <dbReference type="ARBA" id="ARBA00022679"/>
    </source>
</evidence>
<dbReference type="NCBIfam" id="TIGR02365">
    <property type="entry name" value="dha_L_ycgS"/>
    <property type="match status" value="1"/>
</dbReference>
<keyword evidence="11" id="KW-1185">Reference proteome</keyword>
<dbReference type="PANTHER" id="PTHR28629">
    <property type="entry name" value="TRIOKINASE/FMN CYCLASE"/>
    <property type="match status" value="1"/>
</dbReference>
<dbReference type="InterPro" id="IPR036117">
    <property type="entry name" value="DhaL_dom_sf"/>
</dbReference>
<proteinExistence type="predicted"/>
<keyword evidence="6" id="KW-0319">Glycerol metabolism</keyword>
<evidence type="ECO:0000259" key="9">
    <source>
        <dbReference type="PROSITE" id="PS51480"/>
    </source>
</evidence>
<dbReference type="EMBL" id="BMHQ01000005">
    <property type="protein sequence ID" value="GGE17037.1"/>
    <property type="molecule type" value="Genomic_DNA"/>
</dbReference>
<dbReference type="AlphaFoldDB" id="A0A8J2VBY8"/>
<protein>
    <recommendedName>
        <fullName evidence="3">phosphoenolpyruvate--glycerone phosphotransferase</fullName>
        <ecNumber evidence="3">2.7.1.121</ecNumber>
    </recommendedName>
</protein>
<evidence type="ECO:0000313" key="11">
    <source>
        <dbReference type="Proteomes" id="UP000625210"/>
    </source>
</evidence>